<dbReference type="EMBL" id="CP023521">
    <property type="protein sequence ID" value="ATF81177.1"/>
    <property type="molecule type" value="Genomic_DNA"/>
</dbReference>
<protein>
    <submittedName>
        <fullName evidence="3">DUF4148 domain-containing protein</fullName>
    </submittedName>
</protein>
<dbReference type="Proteomes" id="UP000218103">
    <property type="component" value="Chromosome 2"/>
</dbReference>
<reference evidence="4" key="1">
    <citation type="submission" date="2017-09" db="EMBL/GenBank/DDBJ databases">
        <title>FDA dAtabase for Regulatory Grade micrObial Sequences (FDA-ARGOS): Supporting development and validation of Infectious Disease Dx tests.</title>
        <authorList>
            <person name="Minogue T."/>
            <person name="Wolcott M."/>
            <person name="Wasieloski L."/>
            <person name="Aguilar W."/>
            <person name="Moore D."/>
            <person name="Tallon L.J."/>
            <person name="Sadzewicz L."/>
            <person name="Ott S."/>
            <person name="Zhao X."/>
            <person name="Nagaraj S."/>
            <person name="Vavikolanu K."/>
            <person name="Aluvathingal J."/>
            <person name="Nadendla S."/>
            <person name="Sichtig H."/>
        </authorList>
    </citation>
    <scope>NUCLEOTIDE SEQUENCE [LARGE SCALE GENOMIC DNA]</scope>
    <source>
        <strain evidence="4">FDAARGOS_388</strain>
    </source>
</reference>
<evidence type="ECO:0000313" key="4">
    <source>
        <dbReference type="Proteomes" id="UP000218103"/>
    </source>
</evidence>
<dbReference type="RefSeq" id="WP_027791788.1">
    <property type="nucleotide sequence ID" value="NZ_BCNU01000002.1"/>
</dbReference>
<dbReference type="AlphaFoldDB" id="A0AAQ2H7W9"/>
<evidence type="ECO:0000313" key="5">
    <source>
        <dbReference type="Proteomes" id="UP000298234"/>
    </source>
</evidence>
<name>A0AAQ2H7W9_BURCE</name>
<keyword evidence="1" id="KW-0732">Signal</keyword>
<evidence type="ECO:0000256" key="1">
    <source>
        <dbReference type="SAM" id="SignalP"/>
    </source>
</evidence>
<feature type="chain" id="PRO_5042891494" evidence="1">
    <location>
        <begin position="23"/>
        <end position="99"/>
    </location>
</feature>
<dbReference type="InterPro" id="IPR025421">
    <property type="entry name" value="DUF4148"/>
</dbReference>
<feature type="signal peptide" evidence="1">
    <location>
        <begin position="1"/>
        <end position="22"/>
    </location>
</feature>
<gene>
    <name evidence="2" type="ORF">CO711_27805</name>
    <name evidence="3" type="ORF">E3D37_29085</name>
</gene>
<evidence type="ECO:0000313" key="3">
    <source>
        <dbReference type="EMBL" id="TEU40358.1"/>
    </source>
</evidence>
<evidence type="ECO:0000313" key="2">
    <source>
        <dbReference type="EMBL" id="ATF81177.1"/>
    </source>
</evidence>
<proteinExistence type="predicted"/>
<accession>A0AAQ2H7W9</accession>
<sequence length="99" mass="10214">MKSLVSAVVAAVALSASFGAFAQSTVTRAQVKNELVQLEQAGYKPSQASPHYPADIEAAQARVRGADNSGYGAQPAATVQGGAPVVKVQNPRDSVYFGH</sequence>
<dbReference type="Pfam" id="PF13663">
    <property type="entry name" value="DUF4148"/>
    <property type="match status" value="1"/>
</dbReference>
<dbReference type="EMBL" id="SNSQ01000040">
    <property type="protein sequence ID" value="TEU40358.1"/>
    <property type="molecule type" value="Genomic_DNA"/>
</dbReference>
<keyword evidence="4" id="KW-1185">Reference proteome</keyword>
<reference evidence="3 5" key="3">
    <citation type="submission" date="2019-03" db="EMBL/GenBank/DDBJ databases">
        <title>Burkholderia cepacia outbreak.</title>
        <authorList>
            <person name="Farzana R."/>
            <person name="Walsh T.R."/>
        </authorList>
    </citation>
    <scope>NUCLEOTIDE SEQUENCE [LARGE SCALE GENOMIC DNA]</scope>
    <source>
        <strain evidence="5">d13</strain>
        <strain evidence="3">D13</strain>
    </source>
</reference>
<organism evidence="3 5">
    <name type="scientific">Burkholderia cepacia</name>
    <name type="common">Pseudomonas cepacia</name>
    <dbReference type="NCBI Taxonomy" id="292"/>
    <lineage>
        <taxon>Bacteria</taxon>
        <taxon>Pseudomonadati</taxon>
        <taxon>Pseudomonadota</taxon>
        <taxon>Betaproteobacteria</taxon>
        <taxon>Burkholderiales</taxon>
        <taxon>Burkholderiaceae</taxon>
        <taxon>Burkholderia</taxon>
        <taxon>Burkholderia cepacia complex</taxon>
    </lineage>
</organism>
<dbReference type="Proteomes" id="UP000298234">
    <property type="component" value="Unassembled WGS sequence"/>
</dbReference>
<reference evidence="2" key="2">
    <citation type="submission" date="2017-09" db="EMBL/GenBank/DDBJ databases">
        <title>FDA dAtabase for Regulatory Grade micrObial Sequences (FDA-ARGOS): Supporting development and validation of Infectious Disease Dx tests.</title>
        <authorList>
            <person name="Minogue T."/>
            <person name="Wolcott M."/>
            <person name="Wasieloski L."/>
            <person name="Aguilar W."/>
            <person name="Moore D."/>
            <person name="Tallon L."/>
            <person name="Sadzewicz L."/>
            <person name="Ott S."/>
            <person name="Zhao X."/>
            <person name="Nagaraj S."/>
            <person name="Vavikolanu K."/>
            <person name="Aluvathingal J."/>
            <person name="Nadendla S."/>
            <person name="Sichtig H."/>
        </authorList>
    </citation>
    <scope>NUCLEOTIDE SEQUENCE</scope>
    <source>
        <strain evidence="2">FDAARGOS_388</strain>
    </source>
</reference>